<comment type="catalytic activity">
    <reaction evidence="10">
        <text>L-threonyl-[protein] + ATP = O-phospho-L-threonyl-[protein] + ADP + H(+)</text>
        <dbReference type="Rhea" id="RHEA:46608"/>
        <dbReference type="Rhea" id="RHEA-COMP:11060"/>
        <dbReference type="Rhea" id="RHEA-COMP:11605"/>
        <dbReference type="ChEBI" id="CHEBI:15378"/>
        <dbReference type="ChEBI" id="CHEBI:30013"/>
        <dbReference type="ChEBI" id="CHEBI:30616"/>
        <dbReference type="ChEBI" id="CHEBI:61977"/>
        <dbReference type="ChEBI" id="CHEBI:456216"/>
        <dbReference type="EC" id="2.7.11.1"/>
    </reaction>
</comment>
<dbReference type="STRING" id="341663.Q0C8J9"/>
<dbReference type="InterPro" id="IPR000719">
    <property type="entry name" value="Prot_kinase_dom"/>
</dbReference>
<reference evidence="14" key="1">
    <citation type="submission" date="2005-09" db="EMBL/GenBank/DDBJ databases">
        <title>Annotation of the Aspergillus terreus NIH2624 genome.</title>
        <authorList>
            <person name="Birren B.W."/>
            <person name="Lander E.S."/>
            <person name="Galagan J.E."/>
            <person name="Nusbaum C."/>
            <person name="Devon K."/>
            <person name="Henn M."/>
            <person name="Ma L.-J."/>
            <person name="Jaffe D.B."/>
            <person name="Butler J."/>
            <person name="Alvarez P."/>
            <person name="Gnerre S."/>
            <person name="Grabherr M."/>
            <person name="Kleber M."/>
            <person name="Mauceli E.W."/>
            <person name="Brockman W."/>
            <person name="Rounsley S."/>
            <person name="Young S.K."/>
            <person name="LaButti K."/>
            <person name="Pushparaj V."/>
            <person name="DeCaprio D."/>
            <person name="Crawford M."/>
            <person name="Koehrsen M."/>
            <person name="Engels R."/>
            <person name="Montgomery P."/>
            <person name="Pearson M."/>
            <person name="Howarth C."/>
            <person name="Larson L."/>
            <person name="Luoma S."/>
            <person name="White J."/>
            <person name="Alvarado L."/>
            <person name="Kodira C.D."/>
            <person name="Zeng Q."/>
            <person name="Oleary S."/>
            <person name="Yandava C."/>
            <person name="Denning D.W."/>
            <person name="Nierman W.C."/>
            <person name="Milne T."/>
            <person name="Madden K."/>
        </authorList>
    </citation>
    <scope>NUCLEOTIDE SEQUENCE [LARGE SCALE GENOMIC DNA]</scope>
    <source>
        <strain evidence="14">NIH 2624 / FGSC A1156</strain>
    </source>
</reference>
<dbReference type="OrthoDB" id="5584477at2759"/>
<dbReference type="Pfam" id="PF17667">
    <property type="entry name" value="Pkinase_fungal"/>
    <property type="match status" value="1"/>
</dbReference>
<comment type="subcellular location">
    <subcellularLocation>
        <location evidence="2">Chromosome</location>
        <location evidence="2">Telomere</location>
    </subcellularLocation>
</comment>
<evidence type="ECO:0000256" key="3">
    <source>
        <dbReference type="ARBA" id="ARBA00011534"/>
    </source>
</evidence>
<keyword evidence="7" id="KW-0779">Telomere</keyword>
<dbReference type="EC" id="2.7.11.1" evidence="4"/>
<evidence type="ECO:0000313" key="14">
    <source>
        <dbReference type="Proteomes" id="UP000007963"/>
    </source>
</evidence>
<dbReference type="PROSITE" id="PS50011">
    <property type="entry name" value="PROTEIN_KINASE_DOM"/>
    <property type="match status" value="1"/>
</dbReference>
<dbReference type="GO" id="GO:0005524">
    <property type="term" value="F:ATP binding"/>
    <property type="evidence" value="ECO:0007669"/>
    <property type="project" value="InterPro"/>
</dbReference>
<dbReference type="PANTHER" id="PTHR38248:SF2">
    <property type="entry name" value="FUNK1 11"/>
    <property type="match status" value="1"/>
</dbReference>
<evidence type="ECO:0000256" key="4">
    <source>
        <dbReference type="ARBA" id="ARBA00012513"/>
    </source>
</evidence>
<evidence type="ECO:0000313" key="13">
    <source>
        <dbReference type="EMBL" id="EAU29434.1"/>
    </source>
</evidence>
<dbReference type="InterPro" id="IPR040976">
    <property type="entry name" value="Pkinase_fungal"/>
</dbReference>
<dbReference type="GO" id="GO:0004674">
    <property type="term" value="F:protein serine/threonine kinase activity"/>
    <property type="evidence" value="ECO:0007669"/>
    <property type="project" value="UniProtKB-EC"/>
</dbReference>
<organism evidence="13 14">
    <name type="scientific">Aspergillus terreus (strain NIH 2624 / FGSC A1156)</name>
    <dbReference type="NCBI Taxonomy" id="341663"/>
    <lineage>
        <taxon>Eukaryota</taxon>
        <taxon>Fungi</taxon>
        <taxon>Dikarya</taxon>
        <taxon>Ascomycota</taxon>
        <taxon>Pezizomycotina</taxon>
        <taxon>Eurotiomycetes</taxon>
        <taxon>Eurotiomycetidae</taxon>
        <taxon>Eurotiales</taxon>
        <taxon>Aspergillaceae</taxon>
        <taxon>Aspergillus</taxon>
        <taxon>Aspergillus subgen. Circumdati</taxon>
    </lineage>
</organism>
<dbReference type="EMBL" id="CH476609">
    <property type="protein sequence ID" value="EAU29434.1"/>
    <property type="molecule type" value="Genomic_DNA"/>
</dbReference>
<dbReference type="PANTHER" id="PTHR38248">
    <property type="entry name" value="FUNK1 6"/>
    <property type="match status" value="1"/>
</dbReference>
<dbReference type="Proteomes" id="UP000007963">
    <property type="component" value="Unassembled WGS sequence"/>
</dbReference>
<dbReference type="SUPFAM" id="SSF56112">
    <property type="entry name" value="Protein kinase-like (PK-like)"/>
    <property type="match status" value="1"/>
</dbReference>
<dbReference type="AlphaFoldDB" id="Q0C8J9"/>
<evidence type="ECO:0000256" key="10">
    <source>
        <dbReference type="ARBA" id="ARBA00047899"/>
    </source>
</evidence>
<protein>
    <recommendedName>
        <fullName evidence="6">EKC/KEOPS complex subunit BUD32</fullName>
        <ecNumber evidence="4">2.7.11.1</ecNumber>
    </recommendedName>
    <alternativeName>
        <fullName evidence="8 9">Atypical Serine/threonine protein kinase BUD32</fullName>
    </alternativeName>
    <alternativeName>
        <fullName evidence="5">EKC/KEOPS complex subunit bud32</fullName>
    </alternativeName>
</protein>
<proteinExistence type="predicted"/>
<dbReference type="InterPro" id="IPR008266">
    <property type="entry name" value="Tyr_kinase_AS"/>
</dbReference>
<dbReference type="HOGENOM" id="CLU_005513_4_0_1"/>
<keyword evidence="7" id="KW-0158">Chromosome</keyword>
<evidence type="ECO:0000256" key="6">
    <source>
        <dbReference type="ARBA" id="ARBA00019973"/>
    </source>
</evidence>
<dbReference type="Gene3D" id="1.10.510.10">
    <property type="entry name" value="Transferase(Phosphotransferase) domain 1"/>
    <property type="match status" value="1"/>
</dbReference>
<comment type="catalytic activity">
    <reaction evidence="11">
        <text>L-seryl-[protein] + ATP = O-phospho-L-seryl-[protein] + ADP + H(+)</text>
        <dbReference type="Rhea" id="RHEA:17989"/>
        <dbReference type="Rhea" id="RHEA-COMP:9863"/>
        <dbReference type="Rhea" id="RHEA-COMP:11604"/>
        <dbReference type="ChEBI" id="CHEBI:15378"/>
        <dbReference type="ChEBI" id="CHEBI:29999"/>
        <dbReference type="ChEBI" id="CHEBI:30616"/>
        <dbReference type="ChEBI" id="CHEBI:83421"/>
        <dbReference type="ChEBI" id="CHEBI:456216"/>
        <dbReference type="EC" id="2.7.11.1"/>
    </reaction>
</comment>
<evidence type="ECO:0000256" key="9">
    <source>
        <dbReference type="ARBA" id="ARBA00033194"/>
    </source>
</evidence>
<dbReference type="RefSeq" id="XP_001209287.1">
    <property type="nucleotide sequence ID" value="XM_001209287.1"/>
</dbReference>
<feature type="domain" description="Protein kinase" evidence="12">
    <location>
        <begin position="255"/>
        <end position="568"/>
    </location>
</feature>
<name>Q0C8J9_ASPTN</name>
<dbReference type="VEuPathDB" id="FungiDB:ATEG_09985"/>
<evidence type="ECO:0000256" key="1">
    <source>
        <dbReference type="ARBA" id="ARBA00003747"/>
    </source>
</evidence>
<dbReference type="GeneID" id="4319626"/>
<accession>Q0C8J9</accession>
<evidence type="ECO:0000256" key="2">
    <source>
        <dbReference type="ARBA" id="ARBA00004574"/>
    </source>
</evidence>
<dbReference type="GO" id="GO:0000781">
    <property type="term" value="C:chromosome, telomeric region"/>
    <property type="evidence" value="ECO:0007669"/>
    <property type="project" value="UniProtKB-SubCell"/>
</dbReference>
<evidence type="ECO:0000256" key="7">
    <source>
        <dbReference type="ARBA" id="ARBA00022895"/>
    </source>
</evidence>
<sequence length="568" mass="62598">MGGDIVFEIAGYAGRIQLHTNPLFLAVSCICLTVRQVSSAPMGGLVTRAASLSSKKRYCEQCPLYPLLTCPPRLPFNLSESSYKGGFSEALMGSLPNTLRGNPGPQQSKTRCKKQNQPGLAASWLRVSLIVTHWESGLPNSRPCSANLHVHSQPLPNMGGSTVIYLETSDRQSVAGSTRAFGEIHHGDAPVVAEADDDDGFLSYCERARQVFKAQSARCFLHGFLARGSTLELWIRQLRHIPSAQQVPPRPEPIAAAESIIGLGTTCYAASASTTGQPDTAIKFSWRHEEDPTELRLLKLAHERNAWGIIRLLDHQELVTIADLRQGLDFPRPFVNRRFSSVANTPLGRPIRQFTSIPELLEVLRDLVRALQSLYVNARILHRDIAIKNLIITPQHSADSSKGTLLDFNYALDLANARPIEPMVGSDGFTAIGILSGQRHTYRHDLESLFYVFLWIAIANDRVHDEATDIVKGLPETSRLWKWCTMDFGAVGRDKAADMSPEGFEGILAEFSPDFAPLQGLARELHTLIFPVRDGKIFTGTETDPEAVQRLYDGMADAFSRSASAFQG</sequence>
<evidence type="ECO:0000256" key="11">
    <source>
        <dbReference type="ARBA" id="ARBA00048679"/>
    </source>
</evidence>
<comment type="subunit">
    <text evidence="3">Component of the EKC/KEOPS complex composed of at least BUD32, CGI121, GON7, KAE1 and PCC1; the whole complex dimerizes.</text>
</comment>
<dbReference type="PROSITE" id="PS00109">
    <property type="entry name" value="PROTEIN_KINASE_TYR"/>
    <property type="match status" value="1"/>
</dbReference>
<gene>
    <name evidence="13" type="ORF">ATEG_09985</name>
</gene>
<evidence type="ECO:0000256" key="5">
    <source>
        <dbReference type="ARBA" id="ARBA00013948"/>
    </source>
</evidence>
<dbReference type="OMA" id="KWCSMDF"/>
<dbReference type="InterPro" id="IPR011009">
    <property type="entry name" value="Kinase-like_dom_sf"/>
</dbReference>
<comment type="function">
    <text evidence="1">Component of the EKC/KEOPS complex that is required for the formation of a threonylcarbamoyl group on adenosine at position 37 (t(6)A37) in tRNAs that read codons beginning with adenine. The complex is probably involved in the transfer of the threonylcarbamoyl moiety of threonylcarbamoyl-AMP (TC-AMP) to the N6 group of A37. BUD32 has ATPase activity in the context of the EKC/KEOPS complex and likely plays a supporting role to the catalytic subunit KAE1. The EKC/KEOPS complex also promotes both telomere uncapping and telomere elongation. The complex is required for efficient recruitment of transcriptional coactivators.</text>
</comment>
<evidence type="ECO:0000259" key="12">
    <source>
        <dbReference type="PROSITE" id="PS50011"/>
    </source>
</evidence>
<evidence type="ECO:0000256" key="8">
    <source>
        <dbReference type="ARBA" id="ARBA00030980"/>
    </source>
</evidence>